<dbReference type="Gene3D" id="3.30.910.20">
    <property type="entry name" value="Skp domain"/>
    <property type="match status" value="1"/>
</dbReference>
<sequence>MKKLSLVLALLCFSLMTTAQTKVGTIDADYILSQMPEISEVNKGIEEYNANLKSDMEATIKKYDSLVQNYQEKSTEFTDEERKKEESEIIALENEIKNFRQRASVMIQMRRNKLSQPLYEKIDKAMLEVIKEEGFTQILHAGGNALAFADQRFDITEKVMKKLGIEIPEQPKPEASEN</sequence>
<comment type="caution">
    <text evidence="5">The sequence shown here is derived from an EMBL/GenBank/DDBJ whole genome shotgun (WGS) entry which is preliminary data.</text>
</comment>
<dbReference type="PANTHER" id="PTHR35089">
    <property type="entry name" value="CHAPERONE PROTEIN SKP"/>
    <property type="match status" value="1"/>
</dbReference>
<organism evidence="5 6">
    <name type="scientific">Salegentibacter chungangensis</name>
    <dbReference type="NCBI Taxonomy" id="1335724"/>
    <lineage>
        <taxon>Bacteria</taxon>
        <taxon>Pseudomonadati</taxon>
        <taxon>Bacteroidota</taxon>
        <taxon>Flavobacteriia</taxon>
        <taxon>Flavobacteriales</taxon>
        <taxon>Flavobacteriaceae</taxon>
        <taxon>Salegentibacter</taxon>
    </lineage>
</organism>
<dbReference type="SMART" id="SM00935">
    <property type="entry name" value="OmpH"/>
    <property type="match status" value="1"/>
</dbReference>
<keyword evidence="3" id="KW-0175">Coiled coil</keyword>
<name>A0ABW3NVL0_9FLAO</name>
<gene>
    <name evidence="5" type="ORF">ACFQ3Q_12640</name>
</gene>
<dbReference type="EMBL" id="JBHTLI010000003">
    <property type="protein sequence ID" value="MFD1096602.1"/>
    <property type="molecule type" value="Genomic_DNA"/>
</dbReference>
<dbReference type="Proteomes" id="UP001597131">
    <property type="component" value="Unassembled WGS sequence"/>
</dbReference>
<keyword evidence="2 4" id="KW-0732">Signal</keyword>
<dbReference type="Pfam" id="PF03938">
    <property type="entry name" value="OmpH"/>
    <property type="match status" value="1"/>
</dbReference>
<dbReference type="InterPro" id="IPR024930">
    <property type="entry name" value="Skp_dom_sf"/>
</dbReference>
<evidence type="ECO:0000256" key="3">
    <source>
        <dbReference type="SAM" id="Coils"/>
    </source>
</evidence>
<dbReference type="SUPFAM" id="SSF111384">
    <property type="entry name" value="OmpH-like"/>
    <property type="match status" value="1"/>
</dbReference>
<dbReference type="PANTHER" id="PTHR35089:SF1">
    <property type="entry name" value="CHAPERONE PROTEIN SKP"/>
    <property type="match status" value="1"/>
</dbReference>
<keyword evidence="6" id="KW-1185">Reference proteome</keyword>
<feature type="chain" id="PRO_5046715007" evidence="4">
    <location>
        <begin position="20"/>
        <end position="178"/>
    </location>
</feature>
<evidence type="ECO:0000256" key="2">
    <source>
        <dbReference type="ARBA" id="ARBA00022729"/>
    </source>
</evidence>
<protein>
    <submittedName>
        <fullName evidence="5">OmpH family outer membrane protein</fullName>
    </submittedName>
</protein>
<evidence type="ECO:0000256" key="1">
    <source>
        <dbReference type="ARBA" id="ARBA00009091"/>
    </source>
</evidence>
<comment type="similarity">
    <text evidence="1">Belongs to the Skp family.</text>
</comment>
<proteinExistence type="inferred from homology"/>
<dbReference type="InterPro" id="IPR005632">
    <property type="entry name" value="Chaperone_Skp"/>
</dbReference>
<reference evidence="6" key="1">
    <citation type="journal article" date="2019" name="Int. J. Syst. Evol. Microbiol.">
        <title>The Global Catalogue of Microorganisms (GCM) 10K type strain sequencing project: providing services to taxonomists for standard genome sequencing and annotation.</title>
        <authorList>
            <consortium name="The Broad Institute Genomics Platform"/>
            <consortium name="The Broad Institute Genome Sequencing Center for Infectious Disease"/>
            <person name="Wu L."/>
            <person name="Ma J."/>
        </authorList>
    </citation>
    <scope>NUCLEOTIDE SEQUENCE [LARGE SCALE GENOMIC DNA]</scope>
    <source>
        <strain evidence="6">CCUG 64793</strain>
    </source>
</reference>
<feature type="signal peptide" evidence="4">
    <location>
        <begin position="1"/>
        <end position="19"/>
    </location>
</feature>
<evidence type="ECO:0000313" key="5">
    <source>
        <dbReference type="EMBL" id="MFD1096602.1"/>
    </source>
</evidence>
<evidence type="ECO:0000313" key="6">
    <source>
        <dbReference type="Proteomes" id="UP001597131"/>
    </source>
</evidence>
<feature type="coiled-coil region" evidence="3">
    <location>
        <begin position="49"/>
        <end position="102"/>
    </location>
</feature>
<dbReference type="RefSeq" id="WP_380746405.1">
    <property type="nucleotide sequence ID" value="NZ_JBHTLI010000003.1"/>
</dbReference>
<evidence type="ECO:0000256" key="4">
    <source>
        <dbReference type="SAM" id="SignalP"/>
    </source>
</evidence>
<accession>A0ABW3NVL0</accession>